<protein>
    <submittedName>
        <fullName evidence="9">Nitroreductase</fullName>
    </submittedName>
</protein>
<dbReference type="Gene3D" id="3.40.109.10">
    <property type="entry name" value="NADH Oxidase"/>
    <property type="match status" value="1"/>
</dbReference>
<evidence type="ECO:0000256" key="7">
    <source>
        <dbReference type="ARBA" id="ARBA00023027"/>
    </source>
</evidence>
<keyword evidence="4" id="KW-0288">FMN</keyword>
<dbReference type="Proteomes" id="UP001560573">
    <property type="component" value="Unassembled WGS sequence"/>
</dbReference>
<keyword evidence="10" id="KW-1185">Reference proteome</keyword>
<keyword evidence="7" id="KW-0520">NAD</keyword>
<dbReference type="PANTHER" id="PTHR43821">
    <property type="entry name" value="NAD(P)H NITROREDUCTASE YDJA-RELATED"/>
    <property type="match status" value="1"/>
</dbReference>
<dbReference type="EMBL" id="JAULBC010000005">
    <property type="protein sequence ID" value="MEX6689148.1"/>
    <property type="molecule type" value="Genomic_DNA"/>
</dbReference>
<dbReference type="InterPro" id="IPR052530">
    <property type="entry name" value="NAD(P)H_nitroreductase"/>
</dbReference>
<feature type="domain" description="Nitroreductase" evidence="8">
    <location>
        <begin position="11"/>
        <end position="172"/>
    </location>
</feature>
<keyword evidence="6" id="KW-0560">Oxidoreductase</keyword>
<dbReference type="CDD" id="cd02135">
    <property type="entry name" value="YdjA-like"/>
    <property type="match status" value="1"/>
</dbReference>
<comment type="similarity">
    <text evidence="2">Belongs to the nitroreductase family.</text>
</comment>
<reference evidence="9 10" key="1">
    <citation type="submission" date="2023-07" db="EMBL/GenBank/DDBJ databases">
        <authorList>
            <person name="Lian W.-H."/>
        </authorList>
    </citation>
    <scope>NUCLEOTIDE SEQUENCE [LARGE SCALE GENOMIC DNA]</scope>
    <source>
        <strain evidence="9 10">SYSU DXS3180</strain>
    </source>
</reference>
<comment type="cofactor">
    <cofactor evidence="1">
        <name>FMN</name>
        <dbReference type="ChEBI" id="CHEBI:58210"/>
    </cofactor>
</comment>
<evidence type="ECO:0000259" key="8">
    <source>
        <dbReference type="Pfam" id="PF00881"/>
    </source>
</evidence>
<evidence type="ECO:0000256" key="6">
    <source>
        <dbReference type="ARBA" id="ARBA00023002"/>
    </source>
</evidence>
<dbReference type="InterPro" id="IPR029479">
    <property type="entry name" value="Nitroreductase"/>
</dbReference>
<accession>A0ABV3ZKS6</accession>
<evidence type="ECO:0000313" key="9">
    <source>
        <dbReference type="EMBL" id="MEX6689148.1"/>
    </source>
</evidence>
<comment type="caution">
    <text evidence="9">The sequence shown here is derived from an EMBL/GenBank/DDBJ whole genome shotgun (WGS) entry which is preliminary data.</text>
</comment>
<organism evidence="9 10">
    <name type="scientific">Danxiaibacter flavus</name>
    <dbReference type="NCBI Taxonomy" id="3049108"/>
    <lineage>
        <taxon>Bacteria</taxon>
        <taxon>Pseudomonadati</taxon>
        <taxon>Bacteroidota</taxon>
        <taxon>Chitinophagia</taxon>
        <taxon>Chitinophagales</taxon>
        <taxon>Chitinophagaceae</taxon>
        <taxon>Danxiaibacter</taxon>
    </lineage>
</organism>
<evidence type="ECO:0000256" key="2">
    <source>
        <dbReference type="ARBA" id="ARBA00007118"/>
    </source>
</evidence>
<evidence type="ECO:0000256" key="5">
    <source>
        <dbReference type="ARBA" id="ARBA00022857"/>
    </source>
</evidence>
<proteinExistence type="inferred from homology"/>
<evidence type="ECO:0000256" key="1">
    <source>
        <dbReference type="ARBA" id="ARBA00001917"/>
    </source>
</evidence>
<dbReference type="InterPro" id="IPR026021">
    <property type="entry name" value="YdjA-like"/>
</dbReference>
<evidence type="ECO:0000313" key="10">
    <source>
        <dbReference type="Proteomes" id="UP001560573"/>
    </source>
</evidence>
<keyword evidence="3" id="KW-0285">Flavoprotein</keyword>
<dbReference type="PANTHER" id="PTHR43821:SF1">
    <property type="entry name" value="NAD(P)H NITROREDUCTASE YDJA-RELATED"/>
    <property type="match status" value="1"/>
</dbReference>
<gene>
    <name evidence="9" type="ORF">QTN47_16685</name>
</gene>
<dbReference type="RefSeq" id="WP_369330555.1">
    <property type="nucleotide sequence ID" value="NZ_JAULBC010000005.1"/>
</dbReference>
<dbReference type="Pfam" id="PF00881">
    <property type="entry name" value="Nitroreductase"/>
    <property type="match status" value="1"/>
</dbReference>
<dbReference type="SUPFAM" id="SSF55469">
    <property type="entry name" value="FMN-dependent nitroreductase-like"/>
    <property type="match status" value="1"/>
</dbReference>
<evidence type="ECO:0000256" key="4">
    <source>
        <dbReference type="ARBA" id="ARBA00022643"/>
    </source>
</evidence>
<sequence length="194" mass="21986">MNNFETLQRIILNRRSNKPVLMNGKKIDDSLVQQLLELADWAPTHGHTEPWRFIVFSDDAVTGFCKTHADLYKSITPEEKFNTATFEKLLHMGDKVSHAVIVYCKRGDNPKIPVLEEIAATSAAIENILLGAEALDIAVLWSTGGLVHNSALKRHFNLREEDTMMALLYLGYVDETVKEGKRIVPLEEKIVWNK</sequence>
<evidence type="ECO:0000256" key="3">
    <source>
        <dbReference type="ARBA" id="ARBA00022630"/>
    </source>
</evidence>
<keyword evidence="5" id="KW-0521">NADP</keyword>
<name>A0ABV3ZKS6_9BACT</name>
<dbReference type="InterPro" id="IPR000415">
    <property type="entry name" value="Nitroreductase-like"/>
</dbReference>